<evidence type="ECO:0000313" key="2">
    <source>
        <dbReference type="EMBL" id="CAB4021367.1"/>
    </source>
</evidence>
<name>A0A7D9J3Z2_PARCT</name>
<dbReference type="AlphaFoldDB" id="A0A7D9J3Z2"/>
<evidence type="ECO:0000256" key="1">
    <source>
        <dbReference type="SAM" id="MobiDB-lite"/>
    </source>
</evidence>
<dbReference type="OrthoDB" id="5965305at2759"/>
<organism evidence="2 3">
    <name type="scientific">Paramuricea clavata</name>
    <name type="common">Red gorgonian</name>
    <name type="synonym">Violescent sea-whip</name>
    <dbReference type="NCBI Taxonomy" id="317549"/>
    <lineage>
        <taxon>Eukaryota</taxon>
        <taxon>Metazoa</taxon>
        <taxon>Cnidaria</taxon>
        <taxon>Anthozoa</taxon>
        <taxon>Octocorallia</taxon>
        <taxon>Malacalcyonacea</taxon>
        <taxon>Plexauridae</taxon>
        <taxon>Paramuricea</taxon>
    </lineage>
</organism>
<proteinExistence type="predicted"/>
<dbReference type="Proteomes" id="UP001152795">
    <property type="component" value="Unassembled WGS sequence"/>
</dbReference>
<feature type="region of interest" description="Disordered" evidence="1">
    <location>
        <begin position="223"/>
        <end position="328"/>
    </location>
</feature>
<sequence length="328" mass="35655">MAQEQPRNGVNIVQGEMSLVVSAMRRNVRWASHSHQDEEQDPLLHSFSQLKELLGSISDLQEVDVIAILGPFLDVIRSEDTTGPITGYALSAVNKFLCYGLIDPASSSTPSGIESLADAVTHARFVGTDPSSDEVVLMKILQVLRTLLLTPVGAHLTNESVCEIMQSCFRICFELRLSELLRKTAEQTLMDMVQLLASRLPQLKEEAKSGNVLPNIRRVFKRSGGISKRNKRSPKPKRASFATATPIDVPTPASDSGPPPNTDQVTTSSSPPTDDRVPAEPEDDGTQGEDSSTQGEDSHSPTQEDTEEPVTRDGLSLELNDPGGDTQR</sequence>
<accession>A0A7D9J3Z2</accession>
<gene>
    <name evidence="2" type="ORF">PACLA_8A088054</name>
</gene>
<feature type="compositionally biased region" description="Basic residues" evidence="1">
    <location>
        <begin position="228"/>
        <end position="238"/>
    </location>
</feature>
<protein>
    <submittedName>
        <fullName evidence="2">Golgi-specific brefeldin A-resistance guanine nucleotide exchange factor 1-like</fullName>
    </submittedName>
</protein>
<comment type="caution">
    <text evidence="2">The sequence shown here is derived from an EMBL/GenBank/DDBJ whole genome shotgun (WGS) entry which is preliminary data.</text>
</comment>
<reference evidence="2" key="1">
    <citation type="submission" date="2020-04" db="EMBL/GenBank/DDBJ databases">
        <authorList>
            <person name="Alioto T."/>
            <person name="Alioto T."/>
            <person name="Gomez Garrido J."/>
        </authorList>
    </citation>
    <scope>NUCLEOTIDE SEQUENCE</scope>
    <source>
        <strain evidence="2">A484AB</strain>
    </source>
</reference>
<feature type="compositionally biased region" description="Polar residues" evidence="1">
    <location>
        <begin position="262"/>
        <end position="272"/>
    </location>
</feature>
<dbReference type="EMBL" id="CACRXK020011400">
    <property type="protein sequence ID" value="CAB4021367.1"/>
    <property type="molecule type" value="Genomic_DNA"/>
</dbReference>
<evidence type="ECO:0000313" key="3">
    <source>
        <dbReference type="Proteomes" id="UP001152795"/>
    </source>
</evidence>
<keyword evidence="3" id="KW-1185">Reference proteome</keyword>
<feature type="compositionally biased region" description="Polar residues" evidence="1">
    <location>
        <begin position="288"/>
        <end position="303"/>
    </location>
</feature>